<gene>
    <name evidence="3" type="primary">LOC109129081</name>
</gene>
<dbReference type="GeneID" id="109129081"/>
<evidence type="ECO:0000313" key="2">
    <source>
        <dbReference type="Proteomes" id="UP000694864"/>
    </source>
</evidence>
<dbReference type="CDD" id="cd09272">
    <property type="entry name" value="RNase_HI_RT_Ty1"/>
    <property type="match status" value="1"/>
</dbReference>
<reference evidence="2" key="1">
    <citation type="journal article" date="2014" name="Nat. Commun.">
        <title>The emerging biofuel crop Camelina sativa retains a highly undifferentiated hexaploid genome structure.</title>
        <authorList>
            <person name="Kagale S."/>
            <person name="Koh C."/>
            <person name="Nixon J."/>
            <person name="Bollina V."/>
            <person name="Clarke W.E."/>
            <person name="Tuteja R."/>
            <person name="Spillane C."/>
            <person name="Robinson S.J."/>
            <person name="Links M.G."/>
            <person name="Clarke C."/>
            <person name="Higgins E.E."/>
            <person name="Huebert T."/>
            <person name="Sharpe A.G."/>
            <person name="Parkin I.A."/>
        </authorList>
    </citation>
    <scope>NUCLEOTIDE SEQUENCE [LARGE SCALE GENOMIC DNA]</scope>
    <source>
        <strain evidence="2">cv. DH55</strain>
    </source>
</reference>
<reference evidence="3" key="2">
    <citation type="submission" date="2025-08" db="UniProtKB">
        <authorList>
            <consortium name="RefSeq"/>
        </authorList>
    </citation>
    <scope>IDENTIFICATION</scope>
    <source>
        <tissue evidence="3">Leaf</tissue>
    </source>
</reference>
<proteinExistence type="predicted"/>
<protein>
    <submittedName>
        <fullName evidence="3">Uncharacterized protein LOC109129081</fullName>
    </submittedName>
</protein>
<dbReference type="PANTHER" id="PTHR11439">
    <property type="entry name" value="GAG-POL-RELATED RETROTRANSPOSON"/>
    <property type="match status" value="1"/>
</dbReference>
<dbReference type="Proteomes" id="UP000694864">
    <property type="component" value="Chromosome 15"/>
</dbReference>
<name>A0ABM1QZP5_CAMSA</name>
<evidence type="ECO:0000259" key="1">
    <source>
        <dbReference type="Pfam" id="PF07727"/>
    </source>
</evidence>
<sequence>MDVNNAFLHGDLEEEVYMKLPPGFRHSHPGKVCRLRKSIYGLKQAPRCWFKKLSDSLLRFGFVESYDDYSLFIYSHKDIELRVLVYVDDLIITGNNGYMIQKFKEYLSRCFSMKDLGKLKYFLGIEVSHGKEGIFLSQCKYTLDLLADSGTTAVRPAITPLEQNHKLPLDDGPLLTDPKPYRRLVGRLLYLLHTRPELSYSVHVLAQFMKEPREAHWNAALRVVCFLKGAPGQGILLKADQDLSLHVYCDSDWSSCPLTRRSLNAYVVLLGDSPIAWKTKKQDVVSHSSAEAEYRSMAFALKEIMWLRKLLTGLGVKQCSPAHLYCDNQAALHIASNPVFHERTKHIENDCHAVRDAVLYGTLSTHHVRTNEQLADIFTKALGRCQFEYIVSKLGIQDLHAPM</sequence>
<organism evidence="2 3">
    <name type="scientific">Camelina sativa</name>
    <name type="common">False flax</name>
    <name type="synonym">Myagrum sativum</name>
    <dbReference type="NCBI Taxonomy" id="90675"/>
    <lineage>
        <taxon>Eukaryota</taxon>
        <taxon>Viridiplantae</taxon>
        <taxon>Streptophyta</taxon>
        <taxon>Embryophyta</taxon>
        <taxon>Tracheophyta</taxon>
        <taxon>Spermatophyta</taxon>
        <taxon>Magnoliopsida</taxon>
        <taxon>eudicotyledons</taxon>
        <taxon>Gunneridae</taxon>
        <taxon>Pentapetalae</taxon>
        <taxon>rosids</taxon>
        <taxon>malvids</taxon>
        <taxon>Brassicales</taxon>
        <taxon>Brassicaceae</taxon>
        <taxon>Camelineae</taxon>
        <taxon>Camelina</taxon>
    </lineage>
</organism>
<dbReference type="RefSeq" id="XP_019092233.1">
    <property type="nucleotide sequence ID" value="XM_019236688.1"/>
</dbReference>
<keyword evidence="2" id="KW-1185">Reference proteome</keyword>
<dbReference type="SUPFAM" id="SSF56672">
    <property type="entry name" value="DNA/RNA polymerases"/>
    <property type="match status" value="1"/>
</dbReference>
<dbReference type="Pfam" id="PF07727">
    <property type="entry name" value="RVT_2"/>
    <property type="match status" value="1"/>
</dbReference>
<feature type="domain" description="Reverse transcriptase Ty1/copia-type" evidence="1">
    <location>
        <begin position="1"/>
        <end position="162"/>
    </location>
</feature>
<dbReference type="InterPro" id="IPR043502">
    <property type="entry name" value="DNA/RNA_pol_sf"/>
</dbReference>
<dbReference type="InterPro" id="IPR013103">
    <property type="entry name" value="RVT_2"/>
</dbReference>
<accession>A0ABM1QZP5</accession>
<dbReference type="PANTHER" id="PTHR11439:SF462">
    <property type="match status" value="1"/>
</dbReference>
<evidence type="ECO:0000313" key="3">
    <source>
        <dbReference type="RefSeq" id="XP_019092233.1"/>
    </source>
</evidence>